<organism evidence="1 2">
    <name type="scientific">Rangifer tarandus platyrhynchus</name>
    <name type="common">Svalbard reindeer</name>
    <dbReference type="NCBI Taxonomy" id="3082113"/>
    <lineage>
        <taxon>Eukaryota</taxon>
        <taxon>Metazoa</taxon>
        <taxon>Chordata</taxon>
        <taxon>Craniata</taxon>
        <taxon>Vertebrata</taxon>
        <taxon>Euteleostomi</taxon>
        <taxon>Mammalia</taxon>
        <taxon>Eutheria</taxon>
        <taxon>Laurasiatheria</taxon>
        <taxon>Artiodactyla</taxon>
        <taxon>Ruminantia</taxon>
        <taxon>Pecora</taxon>
        <taxon>Cervidae</taxon>
        <taxon>Odocoileinae</taxon>
        <taxon>Rangifer</taxon>
    </lineage>
</organism>
<proteinExistence type="predicted"/>
<evidence type="ECO:0000313" key="1">
    <source>
        <dbReference type="EMBL" id="CAN0050321.1"/>
    </source>
</evidence>
<reference evidence="1" key="2">
    <citation type="submission" date="2025-03" db="EMBL/GenBank/DDBJ databases">
        <authorList>
            <consortium name="ELIXIR-Norway"/>
            <consortium name="Elixir Norway"/>
        </authorList>
    </citation>
    <scope>NUCLEOTIDE SEQUENCE</scope>
</reference>
<protein>
    <submittedName>
        <fullName evidence="1">Uncharacterized protein</fullName>
    </submittedName>
</protein>
<evidence type="ECO:0000313" key="2">
    <source>
        <dbReference type="Proteomes" id="UP001162501"/>
    </source>
</evidence>
<name>A0AC59YX19_RANTA</name>
<dbReference type="Proteomes" id="UP001162501">
    <property type="component" value="Chromosome 21"/>
</dbReference>
<sequence length="287" mass="32638">MVLHHLQHPSSTVMEVLSKMLQHASLCDCIMHPVRAESVQEPEVVVKKGSHATDAIHCESHFEIKDGDGQKTCGCGRMASSRSFSEEQFQEACAELQNPELLGWNRQMESRGLTIYRKLNKPTGLYEYKLIGTLRAPPDLLADICMDLGYIRRQIPQVTEAYETECNGETVIYMKMEFPFLLSRRDCVYVRQRRELDFRGRKVQVVLAKTTSVPQFPEGSDFIRVRPCRVKLAMESNGSNRSKVFIHCFINPGGWIPSWVVNLAAENGIPGFLANLEDACLRCQRRT</sequence>
<reference evidence="1" key="1">
    <citation type="submission" date="2023-05" db="EMBL/GenBank/DDBJ databases">
        <authorList>
            <consortium name="ELIXIR-Norway"/>
        </authorList>
    </citation>
    <scope>NUCLEOTIDE SEQUENCE</scope>
</reference>
<dbReference type="EMBL" id="OX596105">
    <property type="protein sequence ID" value="CAN0050321.1"/>
    <property type="molecule type" value="Genomic_DNA"/>
</dbReference>
<gene>
    <name evidence="1" type="ORF">MRATA1EN22A_LOCUS11278</name>
</gene>
<accession>A0AC59YX19</accession>